<organism evidence="2 3">
    <name type="scientific">Catellatospora aurea</name>
    <dbReference type="NCBI Taxonomy" id="1337874"/>
    <lineage>
        <taxon>Bacteria</taxon>
        <taxon>Bacillati</taxon>
        <taxon>Actinomycetota</taxon>
        <taxon>Actinomycetes</taxon>
        <taxon>Micromonosporales</taxon>
        <taxon>Micromonosporaceae</taxon>
        <taxon>Catellatospora</taxon>
    </lineage>
</organism>
<keyword evidence="3" id="KW-1185">Reference proteome</keyword>
<proteinExistence type="predicted"/>
<reference evidence="3" key="1">
    <citation type="journal article" date="2019" name="Int. J. Syst. Evol. Microbiol.">
        <title>The Global Catalogue of Microorganisms (GCM) 10K type strain sequencing project: providing services to taxonomists for standard genome sequencing and annotation.</title>
        <authorList>
            <consortium name="The Broad Institute Genomics Platform"/>
            <consortium name="The Broad Institute Genome Sequencing Center for Infectious Disease"/>
            <person name="Wu L."/>
            <person name="Ma J."/>
        </authorList>
    </citation>
    <scope>NUCLEOTIDE SEQUENCE [LARGE SCALE GENOMIC DNA]</scope>
    <source>
        <strain evidence="3">CGMCC 1.9106</strain>
    </source>
</reference>
<feature type="region of interest" description="Disordered" evidence="1">
    <location>
        <begin position="117"/>
        <end position="139"/>
    </location>
</feature>
<evidence type="ECO:0000256" key="1">
    <source>
        <dbReference type="SAM" id="MobiDB-lite"/>
    </source>
</evidence>
<protein>
    <submittedName>
        <fullName evidence="2">Uncharacterized protein</fullName>
    </submittedName>
</protein>
<name>A0ABW2GZ37_9ACTN</name>
<gene>
    <name evidence="2" type="ORF">ACFQO7_22340</name>
</gene>
<evidence type="ECO:0000313" key="3">
    <source>
        <dbReference type="Proteomes" id="UP001596392"/>
    </source>
</evidence>
<dbReference type="EMBL" id="JBHTAC010000024">
    <property type="protein sequence ID" value="MFC7245225.1"/>
    <property type="molecule type" value="Genomic_DNA"/>
</dbReference>
<dbReference type="RefSeq" id="WP_376808170.1">
    <property type="nucleotide sequence ID" value="NZ_JBHTAC010000024.1"/>
</dbReference>
<accession>A0ABW2GZ37</accession>
<evidence type="ECO:0000313" key="2">
    <source>
        <dbReference type="EMBL" id="MFC7245225.1"/>
    </source>
</evidence>
<comment type="caution">
    <text evidence="2">The sequence shown here is derived from an EMBL/GenBank/DDBJ whole genome shotgun (WGS) entry which is preliminary data.</text>
</comment>
<sequence length="139" mass="16218">MRWFWQREDEGPVAEEPFRPGRVDHGPFQNDLLATVNRLLPSAVDEATPHVLDGLIDRYTAVQMARLVKQWAIYQHELMPELIEAQAELAYETVMYEADQRDLIERRHARDAAYARLTGTEELRPQPLTEPDVPRRPEE</sequence>
<dbReference type="Proteomes" id="UP001596392">
    <property type="component" value="Unassembled WGS sequence"/>
</dbReference>